<dbReference type="EMBL" id="JAUTWS010000221">
    <property type="protein sequence ID" value="MDO9714346.1"/>
    <property type="molecule type" value="Genomic_DNA"/>
</dbReference>
<name>A0ABT9EDQ8_9PROT</name>
<gene>
    <name evidence="1" type="ORF">Q7A36_39000</name>
</gene>
<evidence type="ECO:0000313" key="1">
    <source>
        <dbReference type="EMBL" id="MDO9714346.1"/>
    </source>
</evidence>
<reference evidence="1 2" key="1">
    <citation type="submission" date="2023-08" db="EMBL/GenBank/DDBJ databases">
        <title>The draft genome sequence of Paracraurococcus sp. LOR1-02.</title>
        <authorList>
            <person name="Kingkaew E."/>
            <person name="Tanasupawat S."/>
        </authorList>
    </citation>
    <scope>NUCLEOTIDE SEQUENCE [LARGE SCALE GENOMIC DNA]</scope>
    <source>
        <strain evidence="1 2">LOR1-02</strain>
    </source>
</reference>
<evidence type="ECO:0000313" key="2">
    <source>
        <dbReference type="Proteomes" id="UP001243009"/>
    </source>
</evidence>
<evidence type="ECO:0008006" key="3">
    <source>
        <dbReference type="Google" id="ProtNLM"/>
    </source>
</evidence>
<accession>A0ABT9EDQ8</accession>
<proteinExistence type="predicted"/>
<organism evidence="1 2">
    <name type="scientific">Paracraurococcus lichenis</name>
    <dbReference type="NCBI Taxonomy" id="3064888"/>
    <lineage>
        <taxon>Bacteria</taxon>
        <taxon>Pseudomonadati</taxon>
        <taxon>Pseudomonadota</taxon>
        <taxon>Alphaproteobacteria</taxon>
        <taxon>Acetobacterales</taxon>
        <taxon>Roseomonadaceae</taxon>
        <taxon>Paracraurococcus</taxon>
    </lineage>
</organism>
<protein>
    <recommendedName>
        <fullName evidence="3">TnsA endonuclease N-terminal domain-containing protein</fullName>
    </recommendedName>
</protein>
<feature type="non-terminal residue" evidence="1">
    <location>
        <position position="1"/>
    </location>
</feature>
<keyword evidence="2" id="KW-1185">Reference proteome</keyword>
<dbReference type="Proteomes" id="UP001243009">
    <property type="component" value="Unassembled WGS sequence"/>
</dbReference>
<dbReference type="RefSeq" id="WP_305109179.1">
    <property type="nucleotide sequence ID" value="NZ_JAUTWS010000221.1"/>
</dbReference>
<sequence>LEFDALRVLELDGSVDDYIEQPLLLRYEMDGKLRFAKPDILLLRGGKLFCCEVKFEDDARQAESKWLAIGRALSSLGLGYSVLTERHIRRGPLFQNVKTVFARRHCRPSRTAALNALTAVRAAGALTITDLGSRFGITFDEACFLLRYGLLSADLVAARLGPNTEVRWSRRCRVDPWQARK</sequence>
<comment type="caution">
    <text evidence="1">The sequence shown here is derived from an EMBL/GenBank/DDBJ whole genome shotgun (WGS) entry which is preliminary data.</text>
</comment>